<comment type="subcellular location">
    <subcellularLocation>
        <location evidence="1">Cell inner membrane</location>
        <topology evidence="1">Multi-pass membrane protein</topology>
    </subcellularLocation>
    <subcellularLocation>
        <location evidence="8">Cell membrane</location>
        <topology evidence="8">Multi-pass membrane protein</topology>
    </subcellularLocation>
</comment>
<evidence type="ECO:0000256" key="3">
    <source>
        <dbReference type="ARBA" id="ARBA00022475"/>
    </source>
</evidence>
<evidence type="ECO:0000313" key="12">
    <source>
        <dbReference type="Proteomes" id="UP000078368"/>
    </source>
</evidence>
<dbReference type="GO" id="GO:0055085">
    <property type="term" value="P:transmembrane transport"/>
    <property type="evidence" value="ECO:0007669"/>
    <property type="project" value="InterPro"/>
</dbReference>
<proteinExistence type="inferred from homology"/>
<organism evidence="11 12">
    <name type="scientific">Peptidiphaga gingivicola</name>
    <dbReference type="NCBI Taxonomy" id="2741497"/>
    <lineage>
        <taxon>Bacteria</taxon>
        <taxon>Bacillati</taxon>
        <taxon>Actinomycetota</taxon>
        <taxon>Actinomycetes</taxon>
        <taxon>Actinomycetales</taxon>
        <taxon>Actinomycetaceae</taxon>
        <taxon>Peptidiphaga</taxon>
    </lineage>
</organism>
<evidence type="ECO:0000256" key="2">
    <source>
        <dbReference type="ARBA" id="ARBA00022448"/>
    </source>
</evidence>
<evidence type="ECO:0000256" key="7">
    <source>
        <dbReference type="ARBA" id="ARBA00023136"/>
    </source>
</evidence>
<dbReference type="RefSeq" id="WP_064231014.1">
    <property type="nucleotide sequence ID" value="NZ_LVZK01000001.1"/>
</dbReference>
<evidence type="ECO:0000259" key="10">
    <source>
        <dbReference type="PROSITE" id="PS50928"/>
    </source>
</evidence>
<keyword evidence="12" id="KW-1185">Reference proteome</keyword>
<reference evidence="11 12" key="1">
    <citation type="submission" date="2016-04" db="EMBL/GenBank/DDBJ databases">
        <title>Peptidophaga gingivicola gen. nov., sp. nov., isolated from human subgingival plaque.</title>
        <authorList>
            <person name="Beall C.J."/>
            <person name="Mokrzan E.M."/>
            <person name="Griffen A.L."/>
            <person name="Leys E.J."/>
        </authorList>
    </citation>
    <scope>NUCLEOTIDE SEQUENCE [LARGE SCALE GENOMIC DNA]</scope>
    <source>
        <strain evidence="11 12">BA112</strain>
    </source>
</reference>
<keyword evidence="2 8" id="KW-0813">Transport</keyword>
<dbReference type="STRING" id="1823756.A4H34_02870"/>
<feature type="transmembrane region" description="Helical" evidence="8">
    <location>
        <begin position="206"/>
        <end position="228"/>
    </location>
</feature>
<feature type="transmembrane region" description="Helical" evidence="8">
    <location>
        <begin position="112"/>
        <end position="137"/>
    </location>
</feature>
<keyword evidence="6 8" id="KW-1133">Transmembrane helix</keyword>
<feature type="transmembrane region" description="Helical" evidence="8">
    <location>
        <begin position="72"/>
        <end position="92"/>
    </location>
</feature>
<evidence type="ECO:0000256" key="5">
    <source>
        <dbReference type="ARBA" id="ARBA00022692"/>
    </source>
</evidence>
<evidence type="ECO:0000256" key="1">
    <source>
        <dbReference type="ARBA" id="ARBA00004429"/>
    </source>
</evidence>
<dbReference type="InterPro" id="IPR000515">
    <property type="entry name" value="MetI-like"/>
</dbReference>
<keyword evidence="4" id="KW-0997">Cell inner membrane</keyword>
<feature type="transmembrane region" description="Helical" evidence="8">
    <location>
        <begin position="354"/>
        <end position="373"/>
    </location>
</feature>
<dbReference type="PANTHER" id="PTHR43357:SF4">
    <property type="entry name" value="INNER MEMBRANE ABC TRANSPORTER PERMEASE PROTEIN YDCV"/>
    <property type="match status" value="1"/>
</dbReference>
<feature type="transmembrane region" description="Helical" evidence="8">
    <location>
        <begin position="315"/>
        <end position="334"/>
    </location>
</feature>
<feature type="transmembrane region" description="Helical" evidence="8">
    <location>
        <begin position="43"/>
        <end position="65"/>
    </location>
</feature>
<gene>
    <name evidence="11" type="ORF">A4H34_02870</name>
</gene>
<evidence type="ECO:0000256" key="4">
    <source>
        <dbReference type="ARBA" id="ARBA00022519"/>
    </source>
</evidence>
<dbReference type="OrthoDB" id="9804629at2"/>
<dbReference type="GO" id="GO:0005886">
    <property type="term" value="C:plasma membrane"/>
    <property type="evidence" value="ECO:0007669"/>
    <property type="project" value="UniProtKB-SubCell"/>
</dbReference>
<evidence type="ECO:0000256" key="6">
    <source>
        <dbReference type="ARBA" id="ARBA00022989"/>
    </source>
</evidence>
<keyword evidence="7 8" id="KW-0472">Membrane</keyword>
<dbReference type="Pfam" id="PF00528">
    <property type="entry name" value="BPD_transp_1"/>
    <property type="match status" value="2"/>
</dbReference>
<keyword evidence="3" id="KW-1003">Cell membrane</keyword>
<dbReference type="CDD" id="cd06261">
    <property type="entry name" value="TM_PBP2"/>
    <property type="match status" value="2"/>
</dbReference>
<feature type="transmembrane region" description="Helical" evidence="8">
    <location>
        <begin position="438"/>
        <end position="461"/>
    </location>
</feature>
<dbReference type="AlphaFoldDB" id="A0A179B514"/>
<feature type="transmembrane region" description="Helical" evidence="8">
    <location>
        <begin position="249"/>
        <end position="275"/>
    </location>
</feature>
<evidence type="ECO:0000256" key="8">
    <source>
        <dbReference type="RuleBase" id="RU363032"/>
    </source>
</evidence>
<feature type="region of interest" description="Disordered" evidence="9">
    <location>
        <begin position="515"/>
        <end position="549"/>
    </location>
</feature>
<dbReference type="Gene3D" id="1.10.3720.10">
    <property type="entry name" value="MetI-like"/>
    <property type="match status" value="2"/>
</dbReference>
<protein>
    <submittedName>
        <fullName evidence="11">Iron ABC transporter permease</fullName>
    </submittedName>
</protein>
<dbReference type="InterPro" id="IPR035906">
    <property type="entry name" value="MetI-like_sf"/>
</dbReference>
<feature type="transmembrane region" description="Helical" evidence="8">
    <location>
        <begin position="481"/>
        <end position="505"/>
    </location>
</feature>
<comment type="similarity">
    <text evidence="8">Belongs to the binding-protein-dependent transport system permease family.</text>
</comment>
<evidence type="ECO:0000256" key="9">
    <source>
        <dbReference type="SAM" id="MobiDB-lite"/>
    </source>
</evidence>
<evidence type="ECO:0000313" key="11">
    <source>
        <dbReference type="EMBL" id="OAP86134.1"/>
    </source>
</evidence>
<dbReference type="PROSITE" id="PS50928">
    <property type="entry name" value="ABC_TM1"/>
    <property type="match status" value="2"/>
</dbReference>
<dbReference type="SUPFAM" id="SSF161098">
    <property type="entry name" value="MetI-like"/>
    <property type="match status" value="2"/>
</dbReference>
<keyword evidence="5 8" id="KW-0812">Transmembrane</keyword>
<feature type="transmembrane region" description="Helical" evidence="8">
    <location>
        <begin position="158"/>
        <end position="186"/>
    </location>
</feature>
<dbReference type="PANTHER" id="PTHR43357">
    <property type="entry name" value="INNER MEMBRANE ABC TRANSPORTER PERMEASE PROTEIN YDCV"/>
    <property type="match status" value="1"/>
</dbReference>
<feature type="domain" description="ABC transmembrane type-1" evidence="10">
    <location>
        <begin position="309"/>
        <end position="505"/>
    </location>
</feature>
<dbReference type="Proteomes" id="UP000078368">
    <property type="component" value="Unassembled WGS sequence"/>
</dbReference>
<sequence>MALLAVFFAWPVGAMLARGVAPRALETLGSPRTWDLVATTLRMAAAGTLGSVILGIPGAYALYVCRFPGQRALRAVASVPFVLPTVVVGVAFRSLLGKDGAYSFLELDGTETAVVAAMAFFNFSVVVRTVGTMWAGLDPRSADAARMLGAGPVRVFRTVTLPAIAPAIAGAASLVFLFCSTAYGIVMTLGGVSTLESEIWARTNRLNFDVAAGLSLVQFVIVALALVVSSRFSRSAALRMARRKRRLRLADAPAVALTAVVILALILAPIASLIARSLVHADAWSLENYRQLATSGSGFTGGVTVIEALGNSLRAAAYATLVALAVGVPLAFALSRPARTRRARIGQSLAEAFAMAPLGVSSVTVGFGFLIALRGPPLELGSEAVPFAQAIVAVPMALRALLPVLRAIDPRLREAAATLGAGPARILRTVDLPLAAKGLMLAAGFALAISLGEFGASSFLVSGENDTLPVLISRLLNRPGAANYGMALAASVILGLLTALVMFLCELPAGPDARMPGAEKAAEAASTEKRSAESRVEESKTMARIEELK</sequence>
<accession>A0A179B514</accession>
<feature type="domain" description="ABC transmembrane type-1" evidence="10">
    <location>
        <begin position="37"/>
        <end position="229"/>
    </location>
</feature>
<feature type="compositionally biased region" description="Basic and acidic residues" evidence="9">
    <location>
        <begin position="520"/>
        <end position="549"/>
    </location>
</feature>
<dbReference type="EMBL" id="LVZK01000001">
    <property type="protein sequence ID" value="OAP86134.1"/>
    <property type="molecule type" value="Genomic_DNA"/>
</dbReference>
<name>A0A179B514_9ACTO</name>
<comment type="caution">
    <text evidence="11">The sequence shown here is derived from an EMBL/GenBank/DDBJ whole genome shotgun (WGS) entry which is preliminary data.</text>
</comment>